<dbReference type="EMBL" id="BMTF01000029">
    <property type="protein sequence ID" value="GGV94886.1"/>
    <property type="molecule type" value="Genomic_DNA"/>
</dbReference>
<organism evidence="2 3">
    <name type="scientific">Streptomyces gelaticus</name>
    <dbReference type="NCBI Taxonomy" id="285446"/>
    <lineage>
        <taxon>Bacteria</taxon>
        <taxon>Bacillati</taxon>
        <taxon>Actinomycetota</taxon>
        <taxon>Actinomycetes</taxon>
        <taxon>Kitasatosporales</taxon>
        <taxon>Streptomycetaceae</taxon>
        <taxon>Streptomyces</taxon>
    </lineage>
</organism>
<evidence type="ECO:0000313" key="3">
    <source>
        <dbReference type="Proteomes" id="UP000660675"/>
    </source>
</evidence>
<name>A0ABQ2W9V7_9ACTN</name>
<gene>
    <name evidence="2" type="ORF">GCM10015535_61220</name>
</gene>
<protein>
    <recommendedName>
        <fullName evidence="1">Novel STAND NTPase 1 domain-containing protein</fullName>
    </recommendedName>
</protein>
<keyword evidence="3" id="KW-1185">Reference proteome</keyword>
<feature type="domain" description="Novel STAND NTPase 1" evidence="1">
    <location>
        <begin position="6"/>
        <end position="56"/>
    </location>
</feature>
<proteinExistence type="predicted"/>
<dbReference type="RefSeq" id="WP_373302531.1">
    <property type="nucleotide sequence ID" value="NZ_BMTF01000029.1"/>
</dbReference>
<comment type="caution">
    <text evidence="2">The sequence shown here is derived from an EMBL/GenBank/DDBJ whole genome shotgun (WGS) entry which is preliminary data.</text>
</comment>
<dbReference type="Proteomes" id="UP000660675">
    <property type="component" value="Unassembled WGS sequence"/>
</dbReference>
<dbReference type="Pfam" id="PF20703">
    <property type="entry name" value="nSTAND1"/>
    <property type="match status" value="1"/>
</dbReference>
<accession>A0ABQ2W9V7</accession>
<reference evidence="3" key="1">
    <citation type="journal article" date="2019" name="Int. J. Syst. Evol. Microbiol.">
        <title>The Global Catalogue of Microorganisms (GCM) 10K type strain sequencing project: providing services to taxonomists for standard genome sequencing and annotation.</title>
        <authorList>
            <consortium name="The Broad Institute Genomics Platform"/>
            <consortium name="The Broad Institute Genome Sequencing Center for Infectious Disease"/>
            <person name="Wu L."/>
            <person name="Ma J."/>
        </authorList>
    </citation>
    <scope>NUCLEOTIDE SEQUENCE [LARGE SCALE GENOMIC DNA]</scope>
    <source>
        <strain evidence="3">JCM 4376</strain>
    </source>
</reference>
<evidence type="ECO:0000259" key="1">
    <source>
        <dbReference type="Pfam" id="PF20703"/>
    </source>
</evidence>
<evidence type="ECO:0000313" key="2">
    <source>
        <dbReference type="EMBL" id="GGV94886.1"/>
    </source>
</evidence>
<dbReference type="InterPro" id="IPR049052">
    <property type="entry name" value="nSTAND1"/>
</dbReference>
<sequence>MPTAQQGHDPEALPLLSHALRATWQRREDRTLTVAGYVAAGGVRNTICITAETHYGKGQCGPCALRLRHYSRAEG</sequence>